<feature type="transmembrane region" description="Helical" evidence="6">
    <location>
        <begin position="591"/>
        <end position="611"/>
    </location>
</feature>
<feature type="transmembrane region" description="Helical" evidence="6">
    <location>
        <begin position="337"/>
        <end position="357"/>
    </location>
</feature>
<protein>
    <submittedName>
        <fullName evidence="7">Oligopeptide transporter, OPT family</fullName>
    </submittedName>
</protein>
<dbReference type="Pfam" id="PF03169">
    <property type="entry name" value="OPT"/>
    <property type="match status" value="2"/>
</dbReference>
<evidence type="ECO:0000256" key="2">
    <source>
        <dbReference type="ARBA" id="ARBA00022448"/>
    </source>
</evidence>
<feature type="transmembrane region" description="Helical" evidence="6">
    <location>
        <begin position="422"/>
        <end position="443"/>
    </location>
</feature>
<dbReference type="GO" id="GO:0016020">
    <property type="term" value="C:membrane"/>
    <property type="evidence" value="ECO:0007669"/>
    <property type="project" value="UniProtKB-SubCell"/>
</dbReference>
<evidence type="ECO:0000256" key="6">
    <source>
        <dbReference type="SAM" id="Phobius"/>
    </source>
</evidence>
<feature type="transmembrane region" description="Helical" evidence="6">
    <location>
        <begin position="277"/>
        <end position="299"/>
    </location>
</feature>
<feature type="transmembrane region" description="Helical" evidence="6">
    <location>
        <begin position="363"/>
        <end position="386"/>
    </location>
</feature>
<dbReference type="GO" id="GO:0035673">
    <property type="term" value="F:oligopeptide transmembrane transporter activity"/>
    <property type="evidence" value="ECO:0007669"/>
    <property type="project" value="InterPro"/>
</dbReference>
<dbReference type="InterPro" id="IPR004813">
    <property type="entry name" value="OPT"/>
</dbReference>
<evidence type="ECO:0000256" key="3">
    <source>
        <dbReference type="ARBA" id="ARBA00022692"/>
    </source>
</evidence>
<feature type="transmembrane region" description="Helical" evidence="6">
    <location>
        <begin position="631"/>
        <end position="656"/>
    </location>
</feature>
<dbReference type="NCBIfam" id="TIGR00728">
    <property type="entry name" value="OPT_sfam"/>
    <property type="match status" value="1"/>
</dbReference>
<sequence>MQPFVPSDQNMREFSLRAVLIGLVMAVILGSANAYLGLKAGMTIAATYPAAVIGMALIKLMKGTILEENMARTVGSIGESVAAGAIFTIPAFVISGIWPKFFTAGNYVTSSLIMFAGGVLGIMFVALLRRVMVEDAELPYPESVAAAEIHKAGARGGSGTKFLFGAMGIGAAIQALVQIQLFATTWEKFAAFKTTAITLTANWKAKVAGGMLLSSPGISPAYMGVGYIIGPKLGALNFSGGIIAWGLLVPIICYFLAPGVLPADAPQSDWIALSYSVWKFIVRPIAIGGMLVGAGFTLFRMRKSLATGLTRSVSDVKKAATGDHVVDRVNKDLPFTYVLGGIGFAAAVTFLVTWQIFHVGALVSLVAALVMVILGFFFAAISGYLVGIMGSSNNPISGLTLTALVLTALVMVILGVKGQEGVAAVLGVAAIVCVSAAVAGEMLQDLKAGHILGGTPWRMEMGDLLGVALASVVLFIPLMVLHEGDISAQGTKRIAELTAQQVQVVTAPDGKTYTLDQVKQLPADQKKAVLSLDAGFGSKQLAAPQAGLMALLSRGIVEGKMAWPLIIVGMMMGLAFILMQVKSPMLVSVGMYLPLETTFAIFLGGLIKGAVEMFGAKRGLNEAQKVRVENNGVLLAAGLIAGEALVGLVFASFAFFEVKYQLTKFIWGVDKTGVTLAPGAFWISLLILAGIAVYLVRVPLANAGEADEPAPPSANF</sequence>
<evidence type="ECO:0000313" key="8">
    <source>
        <dbReference type="Proteomes" id="UP000886657"/>
    </source>
</evidence>
<dbReference type="NCBIfam" id="TIGR00733">
    <property type="entry name" value="OPT family oligopeptide transporter"/>
    <property type="match status" value="1"/>
</dbReference>
<accession>A0A9D7SHQ5</accession>
<organism evidence="7 8">
    <name type="scientific">Candidatus Geothrix skivensis</name>
    <dbReference type="NCBI Taxonomy" id="2954439"/>
    <lineage>
        <taxon>Bacteria</taxon>
        <taxon>Pseudomonadati</taxon>
        <taxon>Acidobacteriota</taxon>
        <taxon>Holophagae</taxon>
        <taxon>Holophagales</taxon>
        <taxon>Holophagaceae</taxon>
        <taxon>Geothrix</taxon>
    </lineage>
</organism>
<dbReference type="AlphaFoldDB" id="A0A9D7SHQ5"/>
<feature type="transmembrane region" description="Helical" evidence="6">
    <location>
        <begin position="398"/>
        <end position="416"/>
    </location>
</feature>
<dbReference type="PANTHER" id="PTHR31645:SF0">
    <property type="entry name" value="OLIGOPEPTIDE TRANSPORTER YGL114W-RELATED"/>
    <property type="match status" value="1"/>
</dbReference>
<evidence type="ECO:0000256" key="4">
    <source>
        <dbReference type="ARBA" id="ARBA00022989"/>
    </source>
</evidence>
<evidence type="ECO:0000313" key="7">
    <source>
        <dbReference type="EMBL" id="MBK9797902.1"/>
    </source>
</evidence>
<reference evidence="7" key="1">
    <citation type="submission" date="2020-10" db="EMBL/GenBank/DDBJ databases">
        <title>Connecting structure to function with the recovery of over 1000 high-quality activated sludge metagenome-assembled genomes encoding full-length rRNA genes using long-read sequencing.</title>
        <authorList>
            <person name="Singleton C.M."/>
            <person name="Petriglieri F."/>
            <person name="Kristensen J.M."/>
            <person name="Kirkegaard R.H."/>
            <person name="Michaelsen T.Y."/>
            <person name="Andersen M.H."/>
            <person name="Karst S.M."/>
            <person name="Dueholm M.S."/>
            <person name="Nielsen P.H."/>
            <person name="Albertsen M."/>
        </authorList>
    </citation>
    <scope>NUCLEOTIDE SEQUENCE</scope>
    <source>
        <strain evidence="7">Skiv_18-Q3-R9-52_MAXAC.067</strain>
    </source>
</reference>
<evidence type="ECO:0000256" key="1">
    <source>
        <dbReference type="ARBA" id="ARBA00004141"/>
    </source>
</evidence>
<dbReference type="Proteomes" id="UP000886657">
    <property type="component" value="Unassembled WGS sequence"/>
</dbReference>
<feature type="transmembrane region" description="Helical" evidence="6">
    <location>
        <begin position="42"/>
        <end position="60"/>
    </location>
</feature>
<evidence type="ECO:0000256" key="5">
    <source>
        <dbReference type="ARBA" id="ARBA00023136"/>
    </source>
</evidence>
<feature type="transmembrane region" description="Helical" evidence="6">
    <location>
        <begin position="81"/>
        <end position="101"/>
    </location>
</feature>
<feature type="transmembrane region" description="Helical" evidence="6">
    <location>
        <begin position="14"/>
        <end position="36"/>
    </location>
</feature>
<feature type="transmembrane region" description="Helical" evidence="6">
    <location>
        <begin position="561"/>
        <end position="579"/>
    </location>
</feature>
<dbReference type="InterPro" id="IPR045035">
    <property type="entry name" value="YSL-like"/>
</dbReference>
<keyword evidence="5 6" id="KW-0472">Membrane</keyword>
<feature type="transmembrane region" description="Helical" evidence="6">
    <location>
        <begin position="162"/>
        <end position="183"/>
    </location>
</feature>
<keyword evidence="3 6" id="KW-0812">Transmembrane</keyword>
<keyword evidence="2" id="KW-0813">Transport</keyword>
<gene>
    <name evidence="7" type="ORF">IPP58_15750</name>
</gene>
<feature type="transmembrane region" description="Helical" evidence="6">
    <location>
        <begin position="676"/>
        <end position="696"/>
    </location>
</feature>
<feature type="transmembrane region" description="Helical" evidence="6">
    <location>
        <begin position="236"/>
        <end position="257"/>
    </location>
</feature>
<name>A0A9D7SHQ5_9BACT</name>
<dbReference type="InterPro" id="IPR004814">
    <property type="entry name" value="Oligopep_transpt"/>
</dbReference>
<comment type="caution">
    <text evidence="7">The sequence shown here is derived from an EMBL/GenBank/DDBJ whole genome shotgun (WGS) entry which is preliminary data.</text>
</comment>
<feature type="transmembrane region" description="Helical" evidence="6">
    <location>
        <begin position="464"/>
        <end position="482"/>
    </location>
</feature>
<dbReference type="EMBL" id="JADKIO010000012">
    <property type="protein sequence ID" value="MBK9797902.1"/>
    <property type="molecule type" value="Genomic_DNA"/>
</dbReference>
<feature type="transmembrane region" description="Helical" evidence="6">
    <location>
        <begin position="207"/>
        <end position="229"/>
    </location>
</feature>
<dbReference type="PANTHER" id="PTHR31645">
    <property type="entry name" value="OLIGOPEPTIDE TRANSPORTER YGL114W-RELATED"/>
    <property type="match status" value="1"/>
</dbReference>
<proteinExistence type="predicted"/>
<keyword evidence="4 6" id="KW-1133">Transmembrane helix</keyword>
<comment type="subcellular location">
    <subcellularLocation>
        <location evidence="1">Membrane</location>
        <topology evidence="1">Multi-pass membrane protein</topology>
    </subcellularLocation>
</comment>
<feature type="transmembrane region" description="Helical" evidence="6">
    <location>
        <begin position="107"/>
        <end position="128"/>
    </location>
</feature>